<dbReference type="Pfam" id="PF01078">
    <property type="entry name" value="Mg_chelatase"/>
    <property type="match status" value="1"/>
</dbReference>
<gene>
    <name evidence="3" type="ORF">DW787_00250</name>
</gene>
<keyword evidence="3" id="KW-0067">ATP-binding</keyword>
<dbReference type="InterPro" id="IPR027417">
    <property type="entry name" value="P-loop_NTPase"/>
</dbReference>
<name>A0A414FZE2_9ACTN</name>
<sequence>MPGSRRVYAVHAACIRGVEAFPVTVEVSASGTIPGLTIVGMADAAVQEARVRIRCALRASDFEIPRCALTVSLAPGDVRKTGSGFDLPIAVAILALTNQIPVSGLDDYLFAGELGLDGSVSAVSGEVAYQLLARDNALSFAGGQGGTHVPVQGVACGILSHIGHLRLGIDAALGMPVSTESPADPLVPPLDYGDVVGQEIAKRGIAVAAAGGLGMLMVGAPGSGKTMLAKRMTTILPPLDEDERQEALCIHSVLGEPVDSLLRGERPFRSPHHSVSVAGLVGGGRPVHPGEISLAHGGVLYLDELGEFPSTSLQMLRQPIEEGSIRVVRVDGAFTFPARFQLIAASNPCPCGYLGDRDIACRCSDAAIERYRTKLGGPLADRIDLIVDVTRPDPDLIVRGAEGKTSSELLEDVMRGREFRSWRVASRRDGDGHDGLTSIDAAIASQALSNEGKTALLEIARRKHLTGRGIVRLSRVARAIADMAESQTIEPAHLMEASLLQGRRGDGEAC</sequence>
<evidence type="ECO:0000256" key="1">
    <source>
        <dbReference type="ARBA" id="ARBA00006354"/>
    </source>
</evidence>
<dbReference type="Gene3D" id="3.30.230.10">
    <property type="match status" value="1"/>
</dbReference>
<comment type="caution">
    <text evidence="3">The sequence shown here is derived from an EMBL/GenBank/DDBJ whole genome shotgun (WGS) entry which is preliminary data.</text>
</comment>
<dbReference type="SUPFAM" id="SSF52540">
    <property type="entry name" value="P-loop containing nucleoside triphosphate hydrolases"/>
    <property type="match status" value="1"/>
</dbReference>
<keyword evidence="3" id="KW-0547">Nucleotide-binding</keyword>
<comment type="similarity">
    <text evidence="1">Belongs to the Mg-chelatase subunits D/I family. ComM subfamily.</text>
</comment>
<organism evidence="3 4">
    <name type="scientific">Collinsella intestinalis</name>
    <dbReference type="NCBI Taxonomy" id="147207"/>
    <lineage>
        <taxon>Bacteria</taxon>
        <taxon>Bacillati</taxon>
        <taxon>Actinomycetota</taxon>
        <taxon>Coriobacteriia</taxon>
        <taxon>Coriobacteriales</taxon>
        <taxon>Coriobacteriaceae</taxon>
        <taxon>Collinsella</taxon>
    </lineage>
</organism>
<protein>
    <submittedName>
        <fullName evidence="3">ATP-binding protein</fullName>
    </submittedName>
</protein>
<evidence type="ECO:0000313" key="3">
    <source>
        <dbReference type="EMBL" id="RHD57320.1"/>
    </source>
</evidence>
<dbReference type="Pfam" id="PF13335">
    <property type="entry name" value="Mg_chelatase_C"/>
    <property type="match status" value="1"/>
</dbReference>
<dbReference type="InterPro" id="IPR000523">
    <property type="entry name" value="Mg_chelatse_chII-like_cat_dom"/>
</dbReference>
<dbReference type="InterPro" id="IPR025158">
    <property type="entry name" value="Mg_chelat-rel_C"/>
</dbReference>
<dbReference type="NCBIfam" id="TIGR00368">
    <property type="entry name" value="YifB family Mg chelatase-like AAA ATPase"/>
    <property type="match status" value="1"/>
</dbReference>
<evidence type="ECO:0000313" key="4">
    <source>
        <dbReference type="Proteomes" id="UP000286050"/>
    </source>
</evidence>
<dbReference type="CDD" id="cd00009">
    <property type="entry name" value="AAA"/>
    <property type="match status" value="1"/>
</dbReference>
<dbReference type="InterPro" id="IPR004482">
    <property type="entry name" value="Mg_chelat-rel"/>
</dbReference>
<dbReference type="Proteomes" id="UP000286050">
    <property type="component" value="Unassembled WGS sequence"/>
</dbReference>
<dbReference type="InterPro" id="IPR020568">
    <property type="entry name" value="Ribosomal_Su5_D2-typ_SF"/>
</dbReference>
<dbReference type="AlphaFoldDB" id="A0A414FZE2"/>
<dbReference type="InterPro" id="IPR045006">
    <property type="entry name" value="CHLI-like"/>
</dbReference>
<dbReference type="Gene3D" id="3.40.50.300">
    <property type="entry name" value="P-loop containing nucleotide triphosphate hydrolases"/>
    <property type="match status" value="1"/>
</dbReference>
<dbReference type="SUPFAM" id="SSF54211">
    <property type="entry name" value="Ribosomal protein S5 domain 2-like"/>
    <property type="match status" value="1"/>
</dbReference>
<dbReference type="SMART" id="SM00382">
    <property type="entry name" value="AAA"/>
    <property type="match status" value="1"/>
</dbReference>
<dbReference type="InterPro" id="IPR003593">
    <property type="entry name" value="AAA+_ATPase"/>
</dbReference>
<dbReference type="GO" id="GO:0005524">
    <property type="term" value="F:ATP binding"/>
    <property type="evidence" value="ECO:0007669"/>
    <property type="project" value="UniProtKB-KW"/>
</dbReference>
<proteinExistence type="inferred from homology"/>
<accession>A0A414FZE2</accession>
<dbReference type="Pfam" id="PF13541">
    <property type="entry name" value="ChlI"/>
    <property type="match status" value="1"/>
</dbReference>
<reference evidence="3 4" key="1">
    <citation type="submission" date="2018-08" db="EMBL/GenBank/DDBJ databases">
        <title>A genome reference for cultivated species of the human gut microbiota.</title>
        <authorList>
            <person name="Zou Y."/>
            <person name="Xue W."/>
            <person name="Luo G."/>
        </authorList>
    </citation>
    <scope>NUCLEOTIDE SEQUENCE [LARGE SCALE GENOMIC DNA]</scope>
    <source>
        <strain evidence="3 4">AM30-5LB</strain>
    </source>
</reference>
<evidence type="ECO:0000259" key="2">
    <source>
        <dbReference type="SMART" id="SM00382"/>
    </source>
</evidence>
<feature type="domain" description="AAA+ ATPase" evidence="2">
    <location>
        <begin position="211"/>
        <end position="393"/>
    </location>
</feature>
<dbReference type="InterPro" id="IPR014721">
    <property type="entry name" value="Ribsml_uS5_D2-typ_fold_subgr"/>
</dbReference>
<dbReference type="EMBL" id="QSJI01000001">
    <property type="protein sequence ID" value="RHD57320.1"/>
    <property type="molecule type" value="Genomic_DNA"/>
</dbReference>
<dbReference type="PANTHER" id="PTHR32039">
    <property type="entry name" value="MAGNESIUM-CHELATASE SUBUNIT CHLI"/>
    <property type="match status" value="1"/>
</dbReference>
<dbReference type="PANTHER" id="PTHR32039:SF7">
    <property type="entry name" value="COMPETENCE PROTEIN COMM"/>
    <property type="match status" value="1"/>
</dbReference>
<dbReference type="RefSeq" id="WP_118271140.1">
    <property type="nucleotide sequence ID" value="NZ_QSJI01000001.1"/>
</dbReference>